<dbReference type="InterPro" id="IPR036291">
    <property type="entry name" value="NAD(P)-bd_dom_sf"/>
</dbReference>
<gene>
    <name evidence="4" type="ORF">AMJ44_15755</name>
</gene>
<dbReference type="InterPro" id="IPR032095">
    <property type="entry name" value="Sacchrp_dh-like_C"/>
</dbReference>
<evidence type="ECO:0000313" key="4">
    <source>
        <dbReference type="EMBL" id="KPJ62324.1"/>
    </source>
</evidence>
<dbReference type="InterPro" id="IPR051168">
    <property type="entry name" value="AASS"/>
</dbReference>
<sequence>MRIIVLGAGLVGAAIAKDLAKDIDMEITAADIDPASFDKLKGDSKIKIERTDLSDSSTVSKLVRDYDLVIGALPGGLGFRTLKTVIESSKNIVDISFFPEDAFELIDCGVAPGCSNLILGYMTSILDETERFESYVGGLPRVRAWPYEYKASFSPTDVLEEYIRPARLVENGKVVTKPALSDVELLDFPGVGTLEAFNTDGLRTLIHTMQVPFMKEKTMRYLGHAERMRMLRETGFFKKEPVSLSGGATVQPFELTSRLLFPMWKLNEEDEDFTVMRIVVEGKKDGKRKRFTFDLLDSYDKKTKTTSMARTTGYTCSTVVRLLADKKFRGPGICPPEIIGQDKKCYRYAIEGLKKKGINFKETVTELK</sequence>
<feature type="domain" description="Saccharopine dehydrogenase-like C-terminal" evidence="3">
    <location>
        <begin position="109"/>
        <end position="358"/>
    </location>
</feature>
<dbReference type="SUPFAM" id="SSF51735">
    <property type="entry name" value="NAD(P)-binding Rossmann-fold domains"/>
    <property type="match status" value="1"/>
</dbReference>
<dbReference type="Gene3D" id="3.30.360.10">
    <property type="entry name" value="Dihydrodipicolinate Reductase, domain 2"/>
    <property type="match status" value="1"/>
</dbReference>
<dbReference type="PANTHER" id="PTHR11133">
    <property type="entry name" value="SACCHAROPINE DEHYDROGENASE"/>
    <property type="match status" value="1"/>
</dbReference>
<dbReference type="Pfam" id="PF03435">
    <property type="entry name" value="Sacchrp_dh_NADP"/>
    <property type="match status" value="1"/>
</dbReference>
<keyword evidence="1" id="KW-0560">Oxidoreductase</keyword>
<evidence type="ECO:0000259" key="2">
    <source>
        <dbReference type="Pfam" id="PF03435"/>
    </source>
</evidence>
<dbReference type="InterPro" id="IPR005097">
    <property type="entry name" value="Sacchrp_dh_NADP-bd"/>
</dbReference>
<dbReference type="GO" id="GO:0016491">
    <property type="term" value="F:oxidoreductase activity"/>
    <property type="evidence" value="ECO:0007669"/>
    <property type="project" value="UniProtKB-KW"/>
</dbReference>
<dbReference type="SUPFAM" id="SSF55347">
    <property type="entry name" value="Glyceraldehyde-3-phosphate dehydrogenase-like, C-terminal domain"/>
    <property type="match status" value="1"/>
</dbReference>
<evidence type="ECO:0000259" key="3">
    <source>
        <dbReference type="Pfam" id="PF16653"/>
    </source>
</evidence>
<dbReference type="Proteomes" id="UP000051861">
    <property type="component" value="Unassembled WGS sequence"/>
</dbReference>
<reference evidence="4 5" key="1">
    <citation type="journal article" date="2015" name="Microbiome">
        <title>Genomic resolution of linkages in carbon, nitrogen, and sulfur cycling among widespread estuary sediment bacteria.</title>
        <authorList>
            <person name="Baker B.J."/>
            <person name="Lazar C.S."/>
            <person name="Teske A.P."/>
            <person name="Dick G.J."/>
        </authorList>
    </citation>
    <scope>NUCLEOTIDE SEQUENCE [LARGE SCALE GENOMIC DNA]</scope>
    <source>
        <strain evidence="4">DG_54_3</strain>
    </source>
</reference>
<dbReference type="Pfam" id="PF16653">
    <property type="entry name" value="Sacchrp_dh_C"/>
    <property type="match status" value="1"/>
</dbReference>
<dbReference type="AlphaFoldDB" id="A0A0S7XIY1"/>
<dbReference type="PANTHER" id="PTHR11133:SF22">
    <property type="entry name" value="ALPHA-AMINOADIPIC SEMIALDEHYDE SYNTHASE, MITOCHONDRIAL"/>
    <property type="match status" value="1"/>
</dbReference>
<dbReference type="Gene3D" id="3.40.50.720">
    <property type="entry name" value="NAD(P)-binding Rossmann-like Domain"/>
    <property type="match status" value="1"/>
</dbReference>
<protein>
    <submittedName>
        <fullName evidence="4">Saccharopine dehydrogenase</fullName>
    </submittedName>
</protein>
<comment type="caution">
    <text evidence="4">The sequence shown here is derived from an EMBL/GenBank/DDBJ whole genome shotgun (WGS) entry which is preliminary data.</text>
</comment>
<organism evidence="4 5">
    <name type="scientific">candidate division WOR-1 bacterium DG_54_3</name>
    <dbReference type="NCBI Taxonomy" id="1703775"/>
    <lineage>
        <taxon>Bacteria</taxon>
        <taxon>Bacillati</taxon>
        <taxon>Saganbacteria</taxon>
    </lineage>
</organism>
<name>A0A0S7XIY1_UNCSA</name>
<accession>A0A0S7XIY1</accession>
<evidence type="ECO:0000256" key="1">
    <source>
        <dbReference type="ARBA" id="ARBA00023002"/>
    </source>
</evidence>
<proteinExistence type="predicted"/>
<evidence type="ECO:0000313" key="5">
    <source>
        <dbReference type="Proteomes" id="UP000051861"/>
    </source>
</evidence>
<feature type="domain" description="Saccharopine dehydrogenase NADP binding" evidence="2">
    <location>
        <begin position="3"/>
        <end position="97"/>
    </location>
</feature>
<dbReference type="EMBL" id="LIZX01000274">
    <property type="protein sequence ID" value="KPJ62324.1"/>
    <property type="molecule type" value="Genomic_DNA"/>
</dbReference>